<evidence type="ECO:0000313" key="2">
    <source>
        <dbReference type="Proteomes" id="UP000183454"/>
    </source>
</evidence>
<dbReference type="RefSeq" id="WP_074665648.1">
    <property type="nucleotide sequence ID" value="NZ_FNNH01000006.1"/>
</dbReference>
<protein>
    <submittedName>
        <fullName evidence="1">Uncharacterized protein</fullName>
    </submittedName>
</protein>
<dbReference type="Proteomes" id="UP000183454">
    <property type="component" value="Unassembled WGS sequence"/>
</dbReference>
<dbReference type="EMBL" id="FNNH01000006">
    <property type="protein sequence ID" value="SDW26661.1"/>
    <property type="molecule type" value="Genomic_DNA"/>
</dbReference>
<dbReference type="AlphaFoldDB" id="A0A1H2S4Z4"/>
<name>A0A1H2S4Z4_9PROT</name>
<organism evidence="1 2">
    <name type="scientific">Nitrosomonas communis</name>
    <dbReference type="NCBI Taxonomy" id="44574"/>
    <lineage>
        <taxon>Bacteria</taxon>
        <taxon>Pseudomonadati</taxon>
        <taxon>Pseudomonadota</taxon>
        <taxon>Betaproteobacteria</taxon>
        <taxon>Nitrosomonadales</taxon>
        <taxon>Nitrosomonadaceae</taxon>
        <taxon>Nitrosomonas</taxon>
    </lineage>
</organism>
<gene>
    <name evidence="1" type="ORF">SAMN05421882_100637</name>
</gene>
<reference evidence="1 2" key="1">
    <citation type="submission" date="2016-10" db="EMBL/GenBank/DDBJ databases">
        <authorList>
            <person name="de Groot N.N."/>
        </authorList>
    </citation>
    <scope>NUCLEOTIDE SEQUENCE [LARGE SCALE GENOMIC DNA]</scope>
    <source>
        <strain evidence="1 2">Nm110</strain>
    </source>
</reference>
<proteinExistence type="predicted"/>
<accession>A0A1H2S4Z4</accession>
<evidence type="ECO:0000313" key="1">
    <source>
        <dbReference type="EMBL" id="SDW26661.1"/>
    </source>
</evidence>
<sequence>MPIPIVTLIRLLLIICAMLLLTPIKQAVSASPSLFYTVLPLNISKKDCLSRAYTAIASEVTGQILQRADDVALVNNDYNLAVHCRPTSDKKSFITIMVTHQSSFQEAKELALSIQHAMETGSLR</sequence>